<reference evidence="8 9" key="1">
    <citation type="submission" date="2020-03" db="EMBL/GenBank/DDBJ databases">
        <title>Genomic Encyclopedia of Type Strains, Phase IV (KMG-IV): sequencing the most valuable type-strain genomes for metagenomic binning, comparative biology and taxonomic classification.</title>
        <authorList>
            <person name="Goeker M."/>
        </authorList>
    </citation>
    <scope>NUCLEOTIDE SEQUENCE [LARGE SCALE GENOMIC DNA]</scope>
    <source>
        <strain evidence="8 9">DSM 19867</strain>
    </source>
</reference>
<keyword evidence="9" id="KW-1185">Reference proteome</keyword>
<keyword evidence="2 5" id="KW-0690">Ribosome biogenesis</keyword>
<name>A0A846MZE3_9PROT</name>
<dbReference type="InterPro" id="IPR002676">
    <property type="entry name" value="RimM_N"/>
</dbReference>
<comment type="similarity">
    <text evidence="5">Belongs to the RimM family.</text>
</comment>
<keyword evidence="1 5" id="KW-0963">Cytoplasm</keyword>
<organism evidence="8 9">
    <name type="scientific">Rhizomicrobium palustre</name>
    <dbReference type="NCBI Taxonomy" id="189966"/>
    <lineage>
        <taxon>Bacteria</taxon>
        <taxon>Pseudomonadati</taxon>
        <taxon>Pseudomonadota</taxon>
        <taxon>Alphaproteobacteria</taxon>
        <taxon>Micropepsales</taxon>
        <taxon>Micropepsaceae</taxon>
        <taxon>Rhizomicrobium</taxon>
    </lineage>
</organism>
<accession>A0A846MZE3</accession>
<dbReference type="InterPro" id="IPR036976">
    <property type="entry name" value="RimM_N_sf"/>
</dbReference>
<dbReference type="Pfam" id="PF24986">
    <property type="entry name" value="PRC_RimM"/>
    <property type="match status" value="1"/>
</dbReference>
<dbReference type="HAMAP" id="MF_00014">
    <property type="entry name" value="Ribosome_mat_RimM"/>
    <property type="match status" value="1"/>
</dbReference>
<dbReference type="Gene3D" id="2.30.30.240">
    <property type="entry name" value="PRC-barrel domain"/>
    <property type="match status" value="1"/>
</dbReference>
<dbReference type="InterPro" id="IPR011961">
    <property type="entry name" value="RimM"/>
</dbReference>
<evidence type="ECO:0000256" key="5">
    <source>
        <dbReference type="HAMAP-Rule" id="MF_00014"/>
    </source>
</evidence>
<dbReference type="Pfam" id="PF01782">
    <property type="entry name" value="RimM"/>
    <property type="match status" value="1"/>
</dbReference>
<dbReference type="InterPro" id="IPR011033">
    <property type="entry name" value="PRC_barrel-like_sf"/>
</dbReference>
<dbReference type="AlphaFoldDB" id="A0A846MZE3"/>
<comment type="subcellular location">
    <subcellularLocation>
        <location evidence="5">Cytoplasm</location>
    </subcellularLocation>
</comment>
<dbReference type="EMBL" id="JAASRM010000001">
    <property type="protein sequence ID" value="NIK88683.1"/>
    <property type="molecule type" value="Genomic_DNA"/>
</dbReference>
<sequence length="168" mass="18061">MAAILGAHGLKGEVKVKTFTAEPQKLGAYGPLHDKSGRPFTVKGLKPGKGDEAVVTFAEIGDRDAAEAAKGIELFVTRAALPETAEEEFYHADLLGLDVDDNQGRRIGKVLSIQNYGAGDLLVIAGDSGDEIWLAFTRENVPEIDIANRRIIVAVPEEVEARPAHDME</sequence>
<feature type="domain" description="RimM N-terminal" evidence="6">
    <location>
        <begin position="2"/>
        <end position="79"/>
    </location>
</feature>
<dbReference type="PANTHER" id="PTHR33692:SF1">
    <property type="entry name" value="RIBOSOME MATURATION FACTOR RIMM"/>
    <property type="match status" value="1"/>
</dbReference>
<evidence type="ECO:0000313" key="8">
    <source>
        <dbReference type="EMBL" id="NIK88683.1"/>
    </source>
</evidence>
<dbReference type="InterPro" id="IPR056792">
    <property type="entry name" value="PRC_RimM"/>
</dbReference>
<dbReference type="GO" id="GO:0005840">
    <property type="term" value="C:ribosome"/>
    <property type="evidence" value="ECO:0007669"/>
    <property type="project" value="InterPro"/>
</dbReference>
<evidence type="ECO:0000313" key="9">
    <source>
        <dbReference type="Proteomes" id="UP000570514"/>
    </source>
</evidence>
<protein>
    <recommendedName>
        <fullName evidence="5">Ribosome maturation factor RimM</fullName>
    </recommendedName>
</protein>
<dbReference type="RefSeq" id="WP_344098553.1">
    <property type="nucleotide sequence ID" value="NZ_BAAADC010000001.1"/>
</dbReference>
<evidence type="ECO:0000256" key="4">
    <source>
        <dbReference type="ARBA" id="ARBA00023186"/>
    </source>
</evidence>
<comment type="domain">
    <text evidence="5">The PRC barrel domain binds ribosomal protein uS19.</text>
</comment>
<dbReference type="SUPFAM" id="SSF50447">
    <property type="entry name" value="Translation proteins"/>
    <property type="match status" value="1"/>
</dbReference>
<dbReference type="NCBIfam" id="TIGR02273">
    <property type="entry name" value="16S_RimM"/>
    <property type="match status" value="1"/>
</dbReference>
<dbReference type="Proteomes" id="UP000570514">
    <property type="component" value="Unassembled WGS sequence"/>
</dbReference>
<dbReference type="GO" id="GO:0042274">
    <property type="term" value="P:ribosomal small subunit biogenesis"/>
    <property type="evidence" value="ECO:0007669"/>
    <property type="project" value="UniProtKB-UniRule"/>
</dbReference>
<evidence type="ECO:0000259" key="6">
    <source>
        <dbReference type="Pfam" id="PF01782"/>
    </source>
</evidence>
<gene>
    <name evidence="5" type="primary">rimM</name>
    <name evidence="8" type="ORF">FHS83_002001</name>
</gene>
<dbReference type="GO" id="GO:0006364">
    <property type="term" value="P:rRNA processing"/>
    <property type="evidence" value="ECO:0007669"/>
    <property type="project" value="UniProtKB-UniRule"/>
</dbReference>
<evidence type="ECO:0000256" key="3">
    <source>
        <dbReference type="ARBA" id="ARBA00022552"/>
    </source>
</evidence>
<evidence type="ECO:0000256" key="1">
    <source>
        <dbReference type="ARBA" id="ARBA00022490"/>
    </source>
</evidence>
<dbReference type="InterPro" id="IPR009000">
    <property type="entry name" value="Transl_B-barrel_sf"/>
</dbReference>
<comment type="function">
    <text evidence="5">An accessory protein needed during the final step in the assembly of 30S ribosomal subunit, possibly for assembly of the head region. Essential for efficient processing of 16S rRNA. May be needed both before and after RbfA during the maturation of 16S rRNA. It has affinity for free ribosomal 30S subunits but not for 70S ribosomes.</text>
</comment>
<keyword evidence="4 5" id="KW-0143">Chaperone</keyword>
<dbReference type="PANTHER" id="PTHR33692">
    <property type="entry name" value="RIBOSOME MATURATION FACTOR RIMM"/>
    <property type="match status" value="1"/>
</dbReference>
<dbReference type="SUPFAM" id="SSF50346">
    <property type="entry name" value="PRC-barrel domain"/>
    <property type="match status" value="1"/>
</dbReference>
<evidence type="ECO:0000259" key="7">
    <source>
        <dbReference type="Pfam" id="PF24986"/>
    </source>
</evidence>
<dbReference type="Gene3D" id="2.40.30.60">
    <property type="entry name" value="RimM"/>
    <property type="match status" value="1"/>
</dbReference>
<proteinExistence type="inferred from homology"/>
<comment type="caution">
    <text evidence="8">The sequence shown here is derived from an EMBL/GenBank/DDBJ whole genome shotgun (WGS) entry which is preliminary data.</text>
</comment>
<dbReference type="GO" id="GO:0005737">
    <property type="term" value="C:cytoplasm"/>
    <property type="evidence" value="ECO:0007669"/>
    <property type="project" value="UniProtKB-SubCell"/>
</dbReference>
<dbReference type="GO" id="GO:0043022">
    <property type="term" value="F:ribosome binding"/>
    <property type="evidence" value="ECO:0007669"/>
    <property type="project" value="InterPro"/>
</dbReference>
<evidence type="ECO:0000256" key="2">
    <source>
        <dbReference type="ARBA" id="ARBA00022517"/>
    </source>
</evidence>
<comment type="subunit">
    <text evidence="5">Binds ribosomal protein uS19.</text>
</comment>
<keyword evidence="3 5" id="KW-0698">rRNA processing</keyword>
<feature type="domain" description="Ribosome maturation factor RimM PRC barrel" evidence="7">
    <location>
        <begin position="92"/>
        <end position="158"/>
    </location>
</feature>